<reference evidence="2 3" key="1">
    <citation type="journal article" date="2018" name="Evol. Lett.">
        <title>Horizontal gene cluster transfer increased hallucinogenic mushroom diversity.</title>
        <authorList>
            <person name="Reynolds H.T."/>
            <person name="Vijayakumar V."/>
            <person name="Gluck-Thaler E."/>
            <person name="Korotkin H.B."/>
            <person name="Matheny P.B."/>
            <person name="Slot J.C."/>
        </authorList>
    </citation>
    <scope>NUCLEOTIDE SEQUENCE [LARGE SCALE GENOMIC DNA]</scope>
    <source>
        <strain evidence="2 3">2631</strain>
    </source>
</reference>
<dbReference type="EMBL" id="NHYD01000776">
    <property type="protein sequence ID" value="PPQ93382.1"/>
    <property type="molecule type" value="Genomic_DNA"/>
</dbReference>
<dbReference type="OrthoDB" id="10003767at2759"/>
<protein>
    <recommendedName>
        <fullName evidence="1">Aminoglycoside phosphotransferase domain-containing protein</fullName>
    </recommendedName>
</protein>
<proteinExistence type="predicted"/>
<dbReference type="InParanoid" id="A0A409XRD7"/>
<dbReference type="AlphaFoldDB" id="A0A409XRD7"/>
<name>A0A409XRD7_PSICY</name>
<evidence type="ECO:0000313" key="3">
    <source>
        <dbReference type="Proteomes" id="UP000283269"/>
    </source>
</evidence>
<dbReference type="Pfam" id="PF01636">
    <property type="entry name" value="APH"/>
    <property type="match status" value="1"/>
</dbReference>
<feature type="domain" description="Aminoglycoside phosphotransferase" evidence="1">
    <location>
        <begin position="48"/>
        <end position="75"/>
    </location>
</feature>
<sequence>MLRRINSRLTHIFNGDLPLFDPIDCLIYCAMAKEKYHIPSLDALLFPLMHTDLNPRNIVVDGNFNITGILDWDECPAMIAVSDDPSHDELFLEDRLSFIKHFSSALHSSGLPDDIAAQLPPIVENEEQQVFQSAIGSKSFYAYWVGKYLVHYAEWFDAARGALDRFIQSHPKMAGLPEVLSIHAHLLNLLERHLGHSEGNRNPIP</sequence>
<dbReference type="Proteomes" id="UP000283269">
    <property type="component" value="Unassembled WGS sequence"/>
</dbReference>
<comment type="caution">
    <text evidence="2">The sequence shown here is derived from an EMBL/GenBank/DDBJ whole genome shotgun (WGS) entry which is preliminary data.</text>
</comment>
<evidence type="ECO:0000259" key="1">
    <source>
        <dbReference type="Pfam" id="PF01636"/>
    </source>
</evidence>
<accession>A0A409XRD7</accession>
<keyword evidence="3" id="KW-1185">Reference proteome</keyword>
<evidence type="ECO:0000313" key="2">
    <source>
        <dbReference type="EMBL" id="PPQ93382.1"/>
    </source>
</evidence>
<organism evidence="2 3">
    <name type="scientific">Psilocybe cyanescens</name>
    <dbReference type="NCBI Taxonomy" id="93625"/>
    <lineage>
        <taxon>Eukaryota</taxon>
        <taxon>Fungi</taxon>
        <taxon>Dikarya</taxon>
        <taxon>Basidiomycota</taxon>
        <taxon>Agaricomycotina</taxon>
        <taxon>Agaricomycetes</taxon>
        <taxon>Agaricomycetidae</taxon>
        <taxon>Agaricales</taxon>
        <taxon>Agaricineae</taxon>
        <taxon>Strophariaceae</taxon>
        <taxon>Psilocybe</taxon>
    </lineage>
</organism>
<gene>
    <name evidence="2" type="ORF">CVT25_007091</name>
</gene>
<dbReference type="SUPFAM" id="SSF56112">
    <property type="entry name" value="Protein kinase-like (PK-like)"/>
    <property type="match status" value="1"/>
</dbReference>
<dbReference type="InterPro" id="IPR011009">
    <property type="entry name" value="Kinase-like_dom_sf"/>
</dbReference>
<dbReference type="InterPro" id="IPR002575">
    <property type="entry name" value="Aminoglycoside_PTrfase"/>
</dbReference>